<evidence type="ECO:0000313" key="3">
    <source>
        <dbReference type="Proteomes" id="UP000799118"/>
    </source>
</evidence>
<dbReference type="PANTHER" id="PTHR35043">
    <property type="entry name" value="TRANSCRIPTION FACTOR DOMAIN-CONTAINING PROTEIN"/>
    <property type="match status" value="1"/>
</dbReference>
<sequence>MFLVMGGFMLMDSSEEHIGVLQEEDIEHHLLTNQISLPSITSSQIMDRSKADYLGKTFACIQITWFIAQVISRAVQHLPITELEIITIAYAFLNFLTYAFWLKKPLNDPDGLPGQLEASSSMVFSLDADENQDLIAEQQSVLTPHLPNSKLELLTIASAFLNLTYTFWLAKSWYPVLVPVLPGTNEESSVHLQGPDKNTHHPPDQPEVSSSLAFSSGADENQGLIAEQQSVLASHPQDTDHDPSSSESTFLRHIPDTMPALLHFPCMLWLRKGLSAVKSAVASIGELVEHFWPEVIEAPLGAWKPEEGLPKHSFDKFPISSIQRVMADNISLHDYQSTIDIGYNPYFSYVSDDWSLRAADCKLDTWH</sequence>
<name>A0A6A4H9L9_9AGAR</name>
<feature type="region of interest" description="Disordered" evidence="1">
    <location>
        <begin position="187"/>
        <end position="214"/>
    </location>
</feature>
<dbReference type="AlphaFoldDB" id="A0A6A4H9L9"/>
<evidence type="ECO:0000256" key="1">
    <source>
        <dbReference type="SAM" id="MobiDB-lite"/>
    </source>
</evidence>
<dbReference type="Proteomes" id="UP000799118">
    <property type="component" value="Unassembled WGS sequence"/>
</dbReference>
<dbReference type="PANTHER" id="PTHR35043:SF7">
    <property type="entry name" value="TRANSCRIPTION FACTOR DOMAIN-CONTAINING PROTEIN"/>
    <property type="match status" value="1"/>
</dbReference>
<gene>
    <name evidence="2" type="ORF">BT96DRAFT_978267</name>
</gene>
<organism evidence="2 3">
    <name type="scientific">Gymnopus androsaceus JB14</name>
    <dbReference type="NCBI Taxonomy" id="1447944"/>
    <lineage>
        <taxon>Eukaryota</taxon>
        <taxon>Fungi</taxon>
        <taxon>Dikarya</taxon>
        <taxon>Basidiomycota</taxon>
        <taxon>Agaricomycotina</taxon>
        <taxon>Agaricomycetes</taxon>
        <taxon>Agaricomycetidae</taxon>
        <taxon>Agaricales</taxon>
        <taxon>Marasmiineae</taxon>
        <taxon>Omphalotaceae</taxon>
        <taxon>Gymnopus</taxon>
    </lineage>
</organism>
<protein>
    <submittedName>
        <fullName evidence="2">Uncharacterized protein</fullName>
    </submittedName>
</protein>
<proteinExistence type="predicted"/>
<reference evidence="2" key="1">
    <citation type="journal article" date="2019" name="Environ. Microbiol.">
        <title>Fungal ecological strategies reflected in gene transcription - a case study of two litter decomposers.</title>
        <authorList>
            <person name="Barbi F."/>
            <person name="Kohler A."/>
            <person name="Barry K."/>
            <person name="Baskaran P."/>
            <person name="Daum C."/>
            <person name="Fauchery L."/>
            <person name="Ihrmark K."/>
            <person name="Kuo A."/>
            <person name="LaButti K."/>
            <person name="Lipzen A."/>
            <person name="Morin E."/>
            <person name="Grigoriev I.V."/>
            <person name="Henrissat B."/>
            <person name="Lindahl B."/>
            <person name="Martin F."/>
        </authorList>
    </citation>
    <scope>NUCLEOTIDE SEQUENCE</scope>
    <source>
        <strain evidence="2">JB14</strain>
    </source>
</reference>
<accession>A0A6A4H9L9</accession>
<feature type="region of interest" description="Disordered" evidence="1">
    <location>
        <begin position="231"/>
        <end position="250"/>
    </location>
</feature>
<dbReference type="OrthoDB" id="3029001at2759"/>
<keyword evidence="3" id="KW-1185">Reference proteome</keyword>
<evidence type="ECO:0000313" key="2">
    <source>
        <dbReference type="EMBL" id="KAE9394969.1"/>
    </source>
</evidence>
<dbReference type="EMBL" id="ML769540">
    <property type="protein sequence ID" value="KAE9394969.1"/>
    <property type="molecule type" value="Genomic_DNA"/>
</dbReference>